<sequence length="368" mass="38956">MRKLADIEVGTGATAKTVTSWAIEGLSLEPGLVLLDAQGRFFGWAGTMAFLPEAYAGDHLKLQKAQIEAMAAQEPGIARRFRQLPATAVAFAHVKMFDAEGTRFLDDQTVVVEAGKIVAAGPAASTPVPAGARVIEELTHINFVLMEALPGNVVSVSNTVAPFEGPGRYGKDVDLDKEPMASFIRELGAKKVVVDPTLVVYEGLYTNRRGTVPPAFAPFEASLPPATQRALRNNAAAPPSGVTLADYEASFRKMLELTRRLHEAGVPLVAGTDGSGAELVRELELYVQAGLTPAQALRTATLHPAQLVGADKATGSIAVGKQADLVLIAGDASRDVGAMRHTRWVMQGGALMNADELRQLAGFNGRPK</sequence>
<proteinExistence type="predicted"/>
<organism evidence="2 3">
    <name type="scientific">Ramlibacter albus</name>
    <dbReference type="NCBI Taxonomy" id="2079448"/>
    <lineage>
        <taxon>Bacteria</taxon>
        <taxon>Pseudomonadati</taxon>
        <taxon>Pseudomonadota</taxon>
        <taxon>Betaproteobacteria</taxon>
        <taxon>Burkholderiales</taxon>
        <taxon>Comamonadaceae</taxon>
        <taxon>Ramlibacter</taxon>
    </lineage>
</organism>
<evidence type="ECO:0000313" key="2">
    <source>
        <dbReference type="EMBL" id="MBC5766382.1"/>
    </source>
</evidence>
<dbReference type="PANTHER" id="PTHR43135:SF3">
    <property type="entry name" value="ALPHA-D-RIBOSE 1-METHYLPHOSPHONATE 5-TRIPHOSPHATE DIPHOSPHATASE"/>
    <property type="match status" value="1"/>
</dbReference>
<evidence type="ECO:0000313" key="3">
    <source>
        <dbReference type="Proteomes" id="UP000596827"/>
    </source>
</evidence>
<dbReference type="GO" id="GO:0016810">
    <property type="term" value="F:hydrolase activity, acting on carbon-nitrogen (but not peptide) bonds"/>
    <property type="evidence" value="ECO:0007669"/>
    <property type="project" value="InterPro"/>
</dbReference>
<dbReference type="RefSeq" id="WP_187082856.1">
    <property type="nucleotide sequence ID" value="NZ_JACORU010000006.1"/>
</dbReference>
<dbReference type="AlphaFoldDB" id="A0A923MC79"/>
<reference evidence="2" key="1">
    <citation type="submission" date="2020-08" db="EMBL/GenBank/DDBJ databases">
        <title>Ramlibacter sp. GTP1 16S ribosomal RNA gene genome sequencing and assembly.</title>
        <authorList>
            <person name="Kang M."/>
        </authorList>
    </citation>
    <scope>NUCLEOTIDE SEQUENCE</scope>
    <source>
        <strain evidence="2">GTP1</strain>
    </source>
</reference>
<dbReference type="Gene3D" id="3.20.20.140">
    <property type="entry name" value="Metal-dependent hydrolases"/>
    <property type="match status" value="1"/>
</dbReference>
<dbReference type="Gene3D" id="2.30.40.10">
    <property type="entry name" value="Urease, subunit C, domain 1"/>
    <property type="match status" value="2"/>
</dbReference>
<comment type="caution">
    <text evidence="2">The sequence shown here is derived from an EMBL/GenBank/DDBJ whole genome shotgun (WGS) entry which is preliminary data.</text>
</comment>
<dbReference type="PANTHER" id="PTHR43135">
    <property type="entry name" value="ALPHA-D-RIBOSE 1-METHYLPHOSPHONATE 5-TRIPHOSPHATE DIPHOSPHATASE"/>
    <property type="match status" value="1"/>
</dbReference>
<protein>
    <submittedName>
        <fullName evidence="2">Amidohydrolase family protein</fullName>
    </submittedName>
</protein>
<evidence type="ECO:0000259" key="1">
    <source>
        <dbReference type="Pfam" id="PF01979"/>
    </source>
</evidence>
<dbReference type="EMBL" id="JACORU010000006">
    <property type="protein sequence ID" value="MBC5766382.1"/>
    <property type="molecule type" value="Genomic_DNA"/>
</dbReference>
<dbReference type="InterPro" id="IPR032466">
    <property type="entry name" value="Metal_Hydrolase"/>
</dbReference>
<dbReference type="InterPro" id="IPR051781">
    <property type="entry name" value="Metallo-dep_Hydrolase"/>
</dbReference>
<gene>
    <name evidence="2" type="ORF">H8R02_18075</name>
</gene>
<name>A0A923MC79_9BURK</name>
<dbReference type="InterPro" id="IPR006680">
    <property type="entry name" value="Amidohydro-rel"/>
</dbReference>
<dbReference type="InterPro" id="IPR011059">
    <property type="entry name" value="Metal-dep_hydrolase_composite"/>
</dbReference>
<feature type="domain" description="Amidohydrolase-related" evidence="1">
    <location>
        <begin position="243"/>
        <end position="335"/>
    </location>
</feature>
<dbReference type="Proteomes" id="UP000596827">
    <property type="component" value="Unassembled WGS sequence"/>
</dbReference>
<dbReference type="SUPFAM" id="SSF51338">
    <property type="entry name" value="Composite domain of metallo-dependent hydrolases"/>
    <property type="match status" value="1"/>
</dbReference>
<dbReference type="Pfam" id="PF01979">
    <property type="entry name" value="Amidohydro_1"/>
    <property type="match status" value="1"/>
</dbReference>
<dbReference type="SUPFAM" id="SSF51556">
    <property type="entry name" value="Metallo-dependent hydrolases"/>
    <property type="match status" value="1"/>
</dbReference>
<keyword evidence="3" id="KW-1185">Reference proteome</keyword>
<accession>A0A923MC79</accession>